<dbReference type="Proteomes" id="UP000502421">
    <property type="component" value="Chromosome"/>
</dbReference>
<evidence type="ECO:0000313" key="1">
    <source>
        <dbReference type="EMBL" id="QJB31512.1"/>
    </source>
</evidence>
<proteinExistence type="predicted"/>
<protein>
    <submittedName>
        <fullName evidence="1">Uncharacterized protein</fullName>
    </submittedName>
</protein>
<name>A0AAE6ZGC4_9BACT</name>
<organism evidence="1 2">
    <name type="scientific">Chitinophaga oryzae</name>
    <dbReference type="NCBI Taxonomy" id="2725414"/>
    <lineage>
        <taxon>Bacteria</taxon>
        <taxon>Pseudomonadati</taxon>
        <taxon>Bacteroidota</taxon>
        <taxon>Chitinophagia</taxon>
        <taxon>Chitinophagales</taxon>
        <taxon>Chitinophagaceae</taxon>
        <taxon>Chitinophaga</taxon>
    </lineage>
</organism>
<dbReference type="AlphaFoldDB" id="A0AAE6ZGC4"/>
<dbReference type="KEGG" id="coy:HF329_09420"/>
<evidence type="ECO:0000313" key="2">
    <source>
        <dbReference type="Proteomes" id="UP000502421"/>
    </source>
</evidence>
<dbReference type="RefSeq" id="WP_168803771.1">
    <property type="nucleotide sequence ID" value="NZ_CP051205.1"/>
</dbReference>
<sequence>MAIEAQINTGYNPQGNIYQKYRPLDHDNLKIDVNADKDTIKKIATDRINILKDDNRNIYLLKFRAKKMQQIQQTEKAAGRKPPLGIVSSGRSAWIKKMYATGRSILGNNQRFAGIDDLTPIANGDKIPVYFPYRLTAEDADQRGFYIFVQQNEYQTYVTDLKDTGITVIGYELGTEYKPMLGFGASRYAAVNFFSNIGASMAWLIDDNVLYIARLHEFSFFEAKMNSTPGCWALGGTGQATYQTEKSLRDIRKTSVYTPPTNFMGPDFLQQAVLWNIKQFVGNTINFSPYFICSGEDVSISYFLGKDKCKAFYECLIYKGCDSKAAANKQLQKLKNGIYNLIDGVDPIPVNGNSTLRKLLQSNKKSLKGDPIEIARMKASEQIQLKYMSNENSITTRTDLTSKLLQIVFIFKGKYDVQLMNA</sequence>
<reference evidence="2" key="1">
    <citation type="submission" date="2020-04" db="EMBL/GenBank/DDBJ databases">
        <authorList>
            <person name="Kittiwongwattana C."/>
        </authorList>
    </citation>
    <scope>NUCLEOTIDE SEQUENCE [LARGE SCALE GENOMIC DNA]</scope>
    <source>
        <strain evidence="2">1310</strain>
    </source>
</reference>
<gene>
    <name evidence="1" type="ORF">HF329_09420</name>
</gene>
<accession>A0AAE6ZGC4</accession>
<dbReference type="EMBL" id="CP051205">
    <property type="protein sequence ID" value="QJB31512.1"/>
    <property type="molecule type" value="Genomic_DNA"/>
</dbReference>